<dbReference type="Proteomes" id="UP000671960">
    <property type="component" value="Chromosome"/>
</dbReference>
<dbReference type="InterPro" id="IPR000297">
    <property type="entry name" value="PPIase_PpiC"/>
</dbReference>
<evidence type="ECO:0000313" key="4">
    <source>
        <dbReference type="EMBL" id="QTF08703.1"/>
    </source>
</evidence>
<dbReference type="InterPro" id="IPR027304">
    <property type="entry name" value="Trigger_fact/SurA_dom_sf"/>
</dbReference>
<dbReference type="EMBL" id="CP050854">
    <property type="protein sequence ID" value="QTF08703.1"/>
    <property type="molecule type" value="Genomic_DNA"/>
</dbReference>
<dbReference type="PROSITE" id="PS50198">
    <property type="entry name" value="PPIC_PPIASE_2"/>
    <property type="match status" value="1"/>
</dbReference>
<evidence type="ECO:0000259" key="3">
    <source>
        <dbReference type="PROSITE" id="PS50198"/>
    </source>
</evidence>
<dbReference type="SUPFAM" id="SSF54534">
    <property type="entry name" value="FKBP-like"/>
    <property type="match status" value="1"/>
</dbReference>
<accession>A0ABX7UYI5</accession>
<reference evidence="4 5" key="1">
    <citation type="submission" date="2020-03" db="EMBL/GenBank/DDBJ databases">
        <authorList>
            <person name="Bakhshi Ganjeh M."/>
        </authorList>
    </citation>
    <scope>NUCLEOTIDE SEQUENCE [LARGE SCALE GENOMIC DNA]</scope>
    <source>
        <strain evidence="5">Iran 50</strain>
    </source>
</reference>
<keyword evidence="2 4" id="KW-0413">Isomerase</keyword>
<dbReference type="PANTHER" id="PTHR47245:SF3">
    <property type="entry name" value="PEPTIDYL-PROLYL CIS-TRANS ISOMERASE, PPIC-TYPE-RELATED"/>
    <property type="match status" value="1"/>
</dbReference>
<keyword evidence="5" id="KW-1185">Reference proteome</keyword>
<dbReference type="InterPro" id="IPR023058">
    <property type="entry name" value="PPIase_PpiC_CS"/>
</dbReference>
<evidence type="ECO:0000256" key="1">
    <source>
        <dbReference type="ARBA" id="ARBA00007656"/>
    </source>
</evidence>
<dbReference type="RefSeq" id="WP_208227035.1">
    <property type="nucleotide sequence ID" value="NZ_CP050854.1"/>
</dbReference>
<dbReference type="Gene3D" id="3.10.50.40">
    <property type="match status" value="1"/>
</dbReference>
<evidence type="ECO:0000313" key="5">
    <source>
        <dbReference type="Proteomes" id="UP000671960"/>
    </source>
</evidence>
<dbReference type="PANTHER" id="PTHR47245">
    <property type="entry name" value="PEPTIDYLPROLYL ISOMERASE"/>
    <property type="match status" value="1"/>
</dbReference>
<dbReference type="Pfam" id="PF00639">
    <property type="entry name" value="Rotamase"/>
    <property type="match status" value="1"/>
</dbReference>
<dbReference type="GO" id="GO:0016853">
    <property type="term" value="F:isomerase activity"/>
    <property type="evidence" value="ECO:0007669"/>
    <property type="project" value="UniProtKB-KW"/>
</dbReference>
<dbReference type="InterPro" id="IPR050245">
    <property type="entry name" value="PrsA_foldase"/>
</dbReference>
<dbReference type="PROSITE" id="PS01096">
    <property type="entry name" value="PPIC_PPIASE_1"/>
    <property type="match status" value="1"/>
</dbReference>
<organism evidence="4 5">
    <name type="scientific">Brenneria izadpanahii</name>
    <dbReference type="NCBI Taxonomy" id="2722756"/>
    <lineage>
        <taxon>Bacteria</taxon>
        <taxon>Pseudomonadati</taxon>
        <taxon>Pseudomonadota</taxon>
        <taxon>Gammaproteobacteria</taxon>
        <taxon>Enterobacterales</taxon>
        <taxon>Pectobacteriaceae</taxon>
        <taxon>Brenneria</taxon>
    </lineage>
</organism>
<proteinExistence type="inferred from homology"/>
<gene>
    <name evidence="4" type="ORF">HC231_12910</name>
</gene>
<evidence type="ECO:0000256" key="2">
    <source>
        <dbReference type="PROSITE-ProRule" id="PRU00278"/>
    </source>
</evidence>
<dbReference type="SUPFAM" id="SSF109998">
    <property type="entry name" value="Triger factor/SurA peptide-binding domain-like"/>
    <property type="match status" value="1"/>
</dbReference>
<dbReference type="InterPro" id="IPR046357">
    <property type="entry name" value="PPIase_dom_sf"/>
</dbReference>
<sequence>MLTTLFTGQQGKKRLYTAAAVLAALALVIALWLNGIEQPAEAAADVRQAAESQAAKPVASLGALNVTRDEIGRWLTVLPPAARQEMTDDSARREQWLRQHIQEKALLAEARDKGWDKRPEVAAAMAAAEQQVLLRSYLSSVSQPAPDYPTEQQLNAAYETAKDKLVVAARYHVRQIFLSAPMNDPDAAAKVEKQAKELADRARGGKDDFAQLANQYSQDAQSVANGGDIGVQPLQNLVPEMRQLVAALQPGEVSAPVRSQAGFHIVKLEEVIPSRTATLEEVAPRLTALMRQQKQAEQAQAYLNNLLGAAPLTIDGPALQQLLAGVSPATDERKKTQDVQ</sequence>
<name>A0ABX7UYI5_9GAMM</name>
<protein>
    <submittedName>
        <fullName evidence="4">Peptidylprolyl isomerase</fullName>
    </submittedName>
</protein>
<keyword evidence="2" id="KW-0697">Rotamase</keyword>
<comment type="similarity">
    <text evidence="1">Belongs to the PpiC/parvulin rotamase family.</text>
</comment>
<feature type="domain" description="PpiC" evidence="3">
    <location>
        <begin position="168"/>
        <end position="270"/>
    </location>
</feature>